<sequence length="391" mass="42127">MANLNEEPVWEEGIYQFETTDPVEGGPEGIDNKPTRQLANRTAYLKEEQGKIKEEVLLLNQQWSENANYGIGQEVVRNGLRYIARLASGPDNGGAITPGVTEGKWDLVLPQAYTLRNPTQWVKIAVVAGGTATDGDAVSISVYGGSNYASAARFSADILLGERGDSVSAVIEPKTLALNNPTFYTKRIAPFTYELWFKRETSFPSVLTIVQKSRPLVSVTKVGILETSSTAPTDTTLVPYDTGYQFASIPIGMEVAFDTPPPTNDPRFRFVKLTYNDAYNTGLLTSQTLSGSAPELVSTAVISAAQSPINGQTIDMINTMGTFIRPGVTAGVRKSSQNKAHTHSEYGAGQAEQVGGGGIAVLRFATGNTGVSGGDEANPYCLSRVFYKRIY</sequence>
<dbReference type="RefSeq" id="WP_164366067.1">
    <property type="nucleotide sequence ID" value="NZ_JBDFMS010000005.1"/>
</dbReference>
<dbReference type="EMBL" id="JAAGVX010000003">
    <property type="protein sequence ID" value="NEM93429.1"/>
    <property type="molecule type" value="Genomic_DNA"/>
</dbReference>
<protein>
    <recommendedName>
        <fullName evidence="2">Tail fiber protein</fullName>
    </recommendedName>
</protein>
<name>A0A6B3LAB1_VIBCL</name>
<organism evidence="1">
    <name type="scientific">Vibrio cholerae</name>
    <dbReference type="NCBI Taxonomy" id="666"/>
    <lineage>
        <taxon>Bacteria</taxon>
        <taxon>Pseudomonadati</taxon>
        <taxon>Pseudomonadota</taxon>
        <taxon>Gammaproteobacteria</taxon>
        <taxon>Vibrionales</taxon>
        <taxon>Vibrionaceae</taxon>
        <taxon>Vibrio</taxon>
    </lineage>
</organism>
<proteinExistence type="predicted"/>
<reference evidence="1" key="1">
    <citation type="submission" date="2020-02" db="EMBL/GenBank/DDBJ databases">
        <title>Genome Announcements.</title>
        <authorList>
            <person name="Abdulabbas H.T."/>
            <person name="Bunyan I.A."/>
            <person name="Abdul-Lateef L.A."/>
        </authorList>
    </citation>
    <scope>NUCLEOTIDE SEQUENCE</scope>
    <source>
        <strain evidence="1">NAG1</strain>
    </source>
</reference>
<evidence type="ECO:0008006" key="2">
    <source>
        <dbReference type="Google" id="ProtNLM"/>
    </source>
</evidence>
<accession>A0A6B3LAB1</accession>
<dbReference type="AlphaFoldDB" id="A0A6B3LAB1"/>
<gene>
    <name evidence="1" type="ORF">G3T61_04405</name>
</gene>
<comment type="caution">
    <text evidence="1">The sequence shown here is derived from an EMBL/GenBank/DDBJ whole genome shotgun (WGS) entry which is preliminary data.</text>
</comment>
<evidence type="ECO:0000313" key="1">
    <source>
        <dbReference type="EMBL" id="NEM93429.1"/>
    </source>
</evidence>